<comment type="caution">
    <text evidence="1">The sequence shown here is derived from an EMBL/GenBank/DDBJ whole genome shotgun (WGS) entry which is preliminary data.</text>
</comment>
<protein>
    <submittedName>
        <fullName evidence="1">Sigma factor G inhibitor Gin</fullName>
    </submittedName>
</protein>
<accession>A0ABT5VKP2</accession>
<dbReference type="RefSeq" id="WP_275120604.1">
    <property type="nucleotide sequence ID" value="NZ_JAOTPO010000024.1"/>
</dbReference>
<evidence type="ECO:0000313" key="1">
    <source>
        <dbReference type="EMBL" id="MDE5416020.1"/>
    </source>
</evidence>
<dbReference type="EMBL" id="JAOTPO010000024">
    <property type="protein sequence ID" value="MDE5416020.1"/>
    <property type="molecule type" value="Genomic_DNA"/>
</dbReference>
<reference evidence="1" key="1">
    <citation type="submission" date="2024-05" db="EMBL/GenBank/DDBJ databases">
        <title>Alkalihalobacillus sp. strain MEB203 novel alkaliphilic bacterium from Lonar Lake, India.</title>
        <authorList>
            <person name="Joshi A."/>
            <person name="Thite S."/>
            <person name="Mengade P."/>
        </authorList>
    </citation>
    <scope>NUCLEOTIDE SEQUENCE</scope>
    <source>
        <strain evidence="1">MEB 203</strain>
    </source>
</reference>
<sequence length="69" mass="8126">MIVIDNLKVTNTGHKQCVVCDQEKSEGIHLVEQFICEDCERQIVLTDPDDLFYHYYLKKMKKIKIPTIN</sequence>
<dbReference type="Pfam" id="PF10764">
    <property type="entry name" value="Gin"/>
    <property type="match status" value="1"/>
</dbReference>
<organism evidence="1 2">
    <name type="scientific">Alkalihalobacterium chitinilyticum</name>
    <dbReference type="NCBI Taxonomy" id="2980103"/>
    <lineage>
        <taxon>Bacteria</taxon>
        <taxon>Bacillati</taxon>
        <taxon>Bacillota</taxon>
        <taxon>Bacilli</taxon>
        <taxon>Bacillales</taxon>
        <taxon>Bacillaceae</taxon>
        <taxon>Alkalihalobacterium</taxon>
    </lineage>
</organism>
<name>A0ABT5VKP2_9BACI</name>
<dbReference type="InterPro" id="IPR019700">
    <property type="entry name" value="Sigma-G_inhibitor_Gin"/>
</dbReference>
<dbReference type="Proteomes" id="UP001148125">
    <property type="component" value="Unassembled WGS sequence"/>
</dbReference>
<keyword evidence="2" id="KW-1185">Reference proteome</keyword>
<proteinExistence type="predicted"/>
<gene>
    <name evidence="1" type="ORF">N7Z68_22055</name>
</gene>
<evidence type="ECO:0000313" key="2">
    <source>
        <dbReference type="Proteomes" id="UP001148125"/>
    </source>
</evidence>